<dbReference type="RefSeq" id="WP_163249959.1">
    <property type="nucleotide sequence ID" value="NZ_JAAIUV010000001.1"/>
</dbReference>
<evidence type="ECO:0000256" key="4">
    <source>
        <dbReference type="ARBA" id="ARBA00023172"/>
    </source>
</evidence>
<organism evidence="8 9">
    <name type="scientific">Neobacillus thermocopriae</name>
    <dbReference type="NCBI Taxonomy" id="1215031"/>
    <lineage>
        <taxon>Bacteria</taxon>
        <taxon>Bacillati</taxon>
        <taxon>Bacillota</taxon>
        <taxon>Bacilli</taxon>
        <taxon>Bacillales</taxon>
        <taxon>Bacillaceae</taxon>
        <taxon>Neobacillus</taxon>
    </lineage>
</organism>
<accession>A0A6B3TLB0</accession>
<dbReference type="Proteomes" id="UP000481621">
    <property type="component" value="Unassembled WGS sequence"/>
</dbReference>
<dbReference type="PANTHER" id="PTHR30349">
    <property type="entry name" value="PHAGE INTEGRASE-RELATED"/>
    <property type="match status" value="1"/>
</dbReference>
<gene>
    <name evidence="8" type="ORF">G4Z05_00660</name>
</gene>
<dbReference type="InterPro" id="IPR010998">
    <property type="entry name" value="Integrase_recombinase_N"/>
</dbReference>
<dbReference type="AlphaFoldDB" id="A0A6B3TLB0"/>
<dbReference type="InterPro" id="IPR011010">
    <property type="entry name" value="DNA_brk_join_enz"/>
</dbReference>
<dbReference type="InterPro" id="IPR050090">
    <property type="entry name" value="Tyrosine_recombinase_XerCD"/>
</dbReference>
<dbReference type="Gene3D" id="1.10.150.130">
    <property type="match status" value="1"/>
</dbReference>
<keyword evidence="3 5" id="KW-0238">DNA-binding</keyword>
<comment type="caution">
    <text evidence="8">The sequence shown here is derived from an EMBL/GenBank/DDBJ whole genome shotgun (WGS) entry which is preliminary data.</text>
</comment>
<dbReference type="GO" id="GO:0003677">
    <property type="term" value="F:DNA binding"/>
    <property type="evidence" value="ECO:0007669"/>
    <property type="project" value="UniProtKB-UniRule"/>
</dbReference>
<evidence type="ECO:0000313" key="9">
    <source>
        <dbReference type="Proteomes" id="UP000481621"/>
    </source>
</evidence>
<reference evidence="8" key="1">
    <citation type="submission" date="2020-02" db="EMBL/GenBank/DDBJ databases">
        <title>Bacillus sedimentmangrovi sp. nov., isolated from sediment of the mangrove ecosystem.</title>
        <authorList>
            <person name="Liu G."/>
        </authorList>
    </citation>
    <scope>NUCLEOTIDE SEQUENCE [LARGE SCALE GENOMIC DNA]</scope>
    <source>
        <strain evidence="8">SgZ-7</strain>
    </source>
</reference>
<dbReference type="GO" id="GO:0015074">
    <property type="term" value="P:DNA integration"/>
    <property type="evidence" value="ECO:0007669"/>
    <property type="project" value="UniProtKB-KW"/>
</dbReference>
<sequence length="382" mass="44907">MASFRKRGNSWQYRIYYKDRRTGEKKEKVESGFKTKAEAKLAATEMERKIKRGFDPGSADQTLAEYLDWWFETYKKGTTSFGTEKNIRLHINMITERIGYMELKEIARPNYQKFINDLSKDYSKSTIQRMNATISEAFKEAMDLDLMHKNPASRVSYPKTIKTAKKQKFLELEDYLELIQHAKNDWLEQYPHYLYITHLLVATGARIGEICALTLSDLNIDDKTLNIDKTLVREGGNYIVKPTTKTGESGERIIALDDFTIDRLREWIRIRSEWVIKIKKRPTFLFINPIGELIKMPNYADMLRTLCKRHNLMHVTPHMFRHTHETILWESNISDINYIGARLGDTDKSILLNTYGHLSKRSEQLNNEKVNAFMRSWLEKIQ</sequence>
<dbReference type="InterPro" id="IPR004107">
    <property type="entry name" value="Integrase_SAM-like_N"/>
</dbReference>
<dbReference type="Pfam" id="PF00589">
    <property type="entry name" value="Phage_integrase"/>
    <property type="match status" value="1"/>
</dbReference>
<evidence type="ECO:0000313" key="8">
    <source>
        <dbReference type="EMBL" id="NEX77412.1"/>
    </source>
</evidence>
<evidence type="ECO:0000256" key="5">
    <source>
        <dbReference type="PROSITE-ProRule" id="PRU01248"/>
    </source>
</evidence>
<evidence type="ECO:0000256" key="3">
    <source>
        <dbReference type="ARBA" id="ARBA00023125"/>
    </source>
</evidence>
<dbReference type="PANTHER" id="PTHR30349:SF64">
    <property type="entry name" value="PROPHAGE INTEGRASE INTD-RELATED"/>
    <property type="match status" value="1"/>
</dbReference>
<dbReference type="CDD" id="cd01189">
    <property type="entry name" value="INT_ICEBs1_C_like"/>
    <property type="match status" value="1"/>
</dbReference>
<dbReference type="InterPro" id="IPR028259">
    <property type="entry name" value="AP2-like_int_N"/>
</dbReference>
<comment type="similarity">
    <text evidence="1">Belongs to the 'phage' integrase family.</text>
</comment>
<evidence type="ECO:0000256" key="1">
    <source>
        <dbReference type="ARBA" id="ARBA00008857"/>
    </source>
</evidence>
<dbReference type="PROSITE" id="PS51900">
    <property type="entry name" value="CB"/>
    <property type="match status" value="1"/>
</dbReference>
<name>A0A6B3TLB0_9BACI</name>
<dbReference type="Pfam" id="PF14659">
    <property type="entry name" value="Phage_int_SAM_3"/>
    <property type="match status" value="1"/>
</dbReference>
<dbReference type="InterPro" id="IPR044068">
    <property type="entry name" value="CB"/>
</dbReference>
<feature type="domain" description="Tyr recombinase" evidence="6">
    <location>
        <begin position="165"/>
        <end position="370"/>
    </location>
</feature>
<feature type="domain" description="Core-binding (CB)" evidence="7">
    <location>
        <begin position="61"/>
        <end position="142"/>
    </location>
</feature>
<dbReference type="Pfam" id="PF14657">
    <property type="entry name" value="Arm-DNA-bind_4"/>
    <property type="match status" value="1"/>
</dbReference>
<keyword evidence="2" id="KW-0229">DNA integration</keyword>
<proteinExistence type="inferred from homology"/>
<evidence type="ECO:0000259" key="6">
    <source>
        <dbReference type="PROSITE" id="PS51898"/>
    </source>
</evidence>
<evidence type="ECO:0000259" key="7">
    <source>
        <dbReference type="PROSITE" id="PS51900"/>
    </source>
</evidence>
<dbReference type="InterPro" id="IPR002104">
    <property type="entry name" value="Integrase_catalytic"/>
</dbReference>
<keyword evidence="4" id="KW-0233">DNA recombination</keyword>
<dbReference type="InterPro" id="IPR013762">
    <property type="entry name" value="Integrase-like_cat_sf"/>
</dbReference>
<dbReference type="PROSITE" id="PS51898">
    <property type="entry name" value="TYR_RECOMBINASE"/>
    <property type="match status" value="1"/>
</dbReference>
<keyword evidence="9" id="KW-1185">Reference proteome</keyword>
<dbReference type="EMBL" id="JAAIUV010000001">
    <property type="protein sequence ID" value="NEX77412.1"/>
    <property type="molecule type" value="Genomic_DNA"/>
</dbReference>
<dbReference type="GO" id="GO:0006310">
    <property type="term" value="P:DNA recombination"/>
    <property type="evidence" value="ECO:0007669"/>
    <property type="project" value="UniProtKB-KW"/>
</dbReference>
<protein>
    <submittedName>
        <fullName evidence="8">Site-specific integrase</fullName>
    </submittedName>
</protein>
<evidence type="ECO:0000256" key="2">
    <source>
        <dbReference type="ARBA" id="ARBA00022908"/>
    </source>
</evidence>
<dbReference type="SUPFAM" id="SSF56349">
    <property type="entry name" value="DNA breaking-rejoining enzymes"/>
    <property type="match status" value="1"/>
</dbReference>
<dbReference type="Gene3D" id="1.10.443.10">
    <property type="entry name" value="Intergrase catalytic core"/>
    <property type="match status" value="1"/>
</dbReference>